<dbReference type="InterPro" id="IPR051354">
    <property type="entry name" value="Transposase_27_IS1"/>
</dbReference>
<reference evidence="2" key="1">
    <citation type="submission" date="2019-03" db="EMBL/GenBank/DDBJ databases">
        <title>Single cell metagenomics reveals metabolic interactions within the superorganism composed of flagellate Streblomastix strix and complex community of Bacteroidetes bacteria on its surface.</title>
        <authorList>
            <person name="Treitli S.C."/>
            <person name="Kolisko M."/>
            <person name="Husnik F."/>
            <person name="Keeling P."/>
            <person name="Hampl V."/>
        </authorList>
    </citation>
    <scope>NUCLEOTIDE SEQUENCE</scope>
    <source>
        <strain evidence="2">STM</strain>
    </source>
</reference>
<dbReference type="Pfam" id="PF12762">
    <property type="entry name" value="DDE_Tnp_IS1595"/>
    <property type="match status" value="1"/>
</dbReference>
<organism evidence="2">
    <name type="scientific">termite gut metagenome</name>
    <dbReference type="NCBI Taxonomy" id="433724"/>
    <lineage>
        <taxon>unclassified sequences</taxon>
        <taxon>metagenomes</taxon>
        <taxon>organismal metagenomes</taxon>
    </lineage>
</organism>
<dbReference type="AlphaFoldDB" id="A0A5J4R616"/>
<dbReference type="NCBIfam" id="NF033547">
    <property type="entry name" value="transpos_IS1595"/>
    <property type="match status" value="1"/>
</dbReference>
<name>A0A5J4R616_9ZZZZ</name>
<evidence type="ECO:0000313" key="2">
    <source>
        <dbReference type="EMBL" id="KAA6329119.1"/>
    </source>
</evidence>
<comment type="caution">
    <text evidence="2">The sequence shown here is derived from an EMBL/GenBank/DDBJ whole genome shotgun (WGS) entry which is preliminary data.</text>
</comment>
<dbReference type="InterPro" id="IPR024445">
    <property type="entry name" value="Tnp_ISXO2-like"/>
</dbReference>
<sequence>MNLKNLIEKLSADERKDLLRLLQVEINVPKFINIHLATHEDESVHCPHCSSGDIYGHGAYKGRRRYRCKSCQKSFNDFTGTAVSGIKKTEKFEEYLNLMVESLTIRKASAVLGVNMKTVFDWRHKILSSLSALNGESFSGIVECDDKQVDMSEKGSRKLTRKPYKRHRDRTIKRGVSNDKVSIIVATDRKGKPTMQVAKVGRIDVKSIEKTIGKYMGQQNVLCSDSHPSIVAWASEKQLEHYTFVASKQHVKDRCYHVQHVNSMDNQYERWMKHFCGVATKYLPNYLNWFIFLEKMKQSSQKAMEMAKIVLSNVGALIDYRAIEKLYQNLLMLQYSKT</sequence>
<protein>
    <recommendedName>
        <fullName evidence="1">ISXO2-like transposase domain-containing protein</fullName>
    </recommendedName>
</protein>
<evidence type="ECO:0000259" key="1">
    <source>
        <dbReference type="SMART" id="SM01126"/>
    </source>
</evidence>
<gene>
    <name evidence="2" type="ORF">EZS27_022045</name>
</gene>
<proteinExistence type="predicted"/>
<dbReference type="EMBL" id="SNRY01001699">
    <property type="protein sequence ID" value="KAA6329119.1"/>
    <property type="molecule type" value="Genomic_DNA"/>
</dbReference>
<accession>A0A5J4R616</accession>
<dbReference type="PANTHER" id="PTHR33293:SF1">
    <property type="entry name" value="INSERTION ELEMENT IS1 1 PROTEIN INSB-RELATED"/>
    <property type="match status" value="1"/>
</dbReference>
<feature type="domain" description="ISXO2-like transposase" evidence="1">
    <location>
        <begin position="137"/>
        <end position="295"/>
    </location>
</feature>
<dbReference type="SMART" id="SM01126">
    <property type="entry name" value="DDE_Tnp_IS1595"/>
    <property type="match status" value="1"/>
</dbReference>
<dbReference type="PANTHER" id="PTHR33293">
    <property type="entry name" value="INSERTION ELEMENT IS1 1 PROTEIN INSB-RELATED"/>
    <property type="match status" value="1"/>
</dbReference>